<evidence type="ECO:0000313" key="1">
    <source>
        <dbReference type="EMBL" id="RHY89571.1"/>
    </source>
</evidence>
<name>A0A418D4J9_APHAT</name>
<sequence length="136" mass="15624">MSLPYPSDCSPFYATWRTTIEEAAVTADFFSLYTNETFCPTHIETDTYTISQAKSHVDKIRKYEKYSADGYACDALEQRLARVKCLEQYFTRKFLNEYIAESLTALRIQAKAFLFNSHTFNKSSGPTPFPSLSRPL</sequence>
<dbReference type="AlphaFoldDB" id="A0A418D4J9"/>
<accession>A0A418D4J9</accession>
<proteinExistence type="predicted"/>
<dbReference type="EMBL" id="QUTG01003971">
    <property type="protein sequence ID" value="RHY89571.1"/>
    <property type="molecule type" value="Genomic_DNA"/>
</dbReference>
<comment type="caution">
    <text evidence="1">The sequence shown here is derived from an EMBL/GenBank/DDBJ whole genome shotgun (WGS) entry which is preliminary data.</text>
</comment>
<dbReference type="Proteomes" id="UP000285712">
    <property type="component" value="Unassembled WGS sequence"/>
</dbReference>
<reference evidence="1 2" key="1">
    <citation type="submission" date="2018-08" db="EMBL/GenBank/DDBJ databases">
        <title>Aphanomyces genome sequencing and annotation.</title>
        <authorList>
            <person name="Minardi D."/>
            <person name="Oidtmann B."/>
            <person name="Van Der Giezen M."/>
            <person name="Studholme D.J."/>
        </authorList>
    </citation>
    <scope>NUCLEOTIDE SEQUENCE [LARGE SCALE GENOMIC DNA]</scope>
    <source>
        <strain evidence="1 2">Sv</strain>
    </source>
</reference>
<evidence type="ECO:0000313" key="2">
    <source>
        <dbReference type="Proteomes" id="UP000285712"/>
    </source>
</evidence>
<dbReference type="VEuPathDB" id="FungiDB:H257_05490"/>
<protein>
    <submittedName>
        <fullName evidence="1">Uncharacterized protein</fullName>
    </submittedName>
</protein>
<organism evidence="1 2">
    <name type="scientific">Aphanomyces astaci</name>
    <name type="common">Crayfish plague agent</name>
    <dbReference type="NCBI Taxonomy" id="112090"/>
    <lineage>
        <taxon>Eukaryota</taxon>
        <taxon>Sar</taxon>
        <taxon>Stramenopiles</taxon>
        <taxon>Oomycota</taxon>
        <taxon>Saprolegniomycetes</taxon>
        <taxon>Saprolegniales</taxon>
        <taxon>Verrucalvaceae</taxon>
        <taxon>Aphanomyces</taxon>
    </lineage>
</organism>
<gene>
    <name evidence="1" type="ORF">DYB35_004170</name>
</gene>